<reference evidence="1" key="1">
    <citation type="submission" date="2023-04" db="EMBL/GenBank/DDBJ databases">
        <title>Ambrosiozyma monospora NBRC 10751.</title>
        <authorList>
            <person name="Ichikawa N."/>
            <person name="Sato H."/>
            <person name="Tonouchi N."/>
        </authorList>
    </citation>
    <scope>NUCLEOTIDE SEQUENCE</scope>
    <source>
        <strain evidence="1">NBRC 10751</strain>
    </source>
</reference>
<name>A0ACB5T376_AMBMO</name>
<dbReference type="EMBL" id="BSXS01002898">
    <property type="protein sequence ID" value="GME80097.1"/>
    <property type="molecule type" value="Genomic_DNA"/>
</dbReference>
<evidence type="ECO:0000313" key="1">
    <source>
        <dbReference type="EMBL" id="GME80097.1"/>
    </source>
</evidence>
<proteinExistence type="predicted"/>
<sequence>MDVPFNFKFPTDFVDLPSSCDSFGSSANASLQGGYVGSGSGPGYGLNQSLANITVRYELFLRVYVKTRELNTTGHDVKLVDFLAPLRFQGSFIPEQPESPDEPQSQLGFDESVQDSVSKNVNETIIEEPDEEVSLDIQYQPTSTPTSPEYPVSPVTMRSSTARATSTAITSATSTTTPMVLAPPTFPKLRNNSDSSLASASTQSSNGFSFASQSTQAMFKVNGEKLPPLPLPHDQKPQLPQPVSKNLVSSPPLTSIPTQPRSKLLASSRPLISSKAQASPSTIYINSNRLNGNKFHNNNNNSSNKNIKNNSNGTLSHAVKKLNGGSMKLKKLRSSFGSLHRHSNSNSSSNNHIIINHTTLNNNNKRVSSAPTTTSRLSTTSSIYSTTAPLNIPSVKQSPPQQFQQPQQSQQSQQPSQKLQRPRFAYLPSCDSVAEQTEDDQIEYQQPPQPQQPQQKIQRPHFAYLPVIPQTETEDDEIELSANASAEITTSGQDDDLSTLGNHPFLSNDSDSDSSDSDSDADSELGSELDCNSQYDYDEGETEVEVKANEVNVETKSISNDSDSDFDDADDSFVKPPSVTPGLNIRINCSMI</sequence>
<gene>
    <name evidence="1" type="ORF">Amon02_000428400</name>
</gene>
<organism evidence="1 2">
    <name type="scientific">Ambrosiozyma monospora</name>
    <name type="common">Yeast</name>
    <name type="synonym">Endomycopsis monosporus</name>
    <dbReference type="NCBI Taxonomy" id="43982"/>
    <lineage>
        <taxon>Eukaryota</taxon>
        <taxon>Fungi</taxon>
        <taxon>Dikarya</taxon>
        <taxon>Ascomycota</taxon>
        <taxon>Saccharomycotina</taxon>
        <taxon>Pichiomycetes</taxon>
        <taxon>Pichiales</taxon>
        <taxon>Pichiaceae</taxon>
        <taxon>Ambrosiozyma</taxon>
    </lineage>
</organism>
<protein>
    <submittedName>
        <fullName evidence="1">Unnamed protein product</fullName>
    </submittedName>
</protein>
<dbReference type="Proteomes" id="UP001165064">
    <property type="component" value="Unassembled WGS sequence"/>
</dbReference>
<comment type="caution">
    <text evidence="1">The sequence shown here is derived from an EMBL/GenBank/DDBJ whole genome shotgun (WGS) entry which is preliminary data.</text>
</comment>
<accession>A0ACB5T376</accession>
<keyword evidence="2" id="KW-1185">Reference proteome</keyword>
<evidence type="ECO:0000313" key="2">
    <source>
        <dbReference type="Proteomes" id="UP001165064"/>
    </source>
</evidence>